<evidence type="ECO:0000313" key="2">
    <source>
        <dbReference type="Proteomes" id="UP000503440"/>
    </source>
</evidence>
<gene>
    <name evidence="1" type="ORF">FSC09_17000</name>
</gene>
<evidence type="ECO:0000313" key="1">
    <source>
        <dbReference type="EMBL" id="QIC72055.1"/>
    </source>
</evidence>
<keyword evidence="1" id="KW-0614">Plasmid</keyword>
<dbReference type="AlphaFoldDB" id="A0A6C0Y8Y2"/>
<accession>A0A6C0Y8Y2</accession>
<name>A0A6C0Y8Y2_9GAMM</name>
<geneLocation type="plasmid" evidence="2">
    <name>pb18-3</name>
</geneLocation>
<proteinExistence type="predicted"/>
<dbReference type="EMBL" id="CP044458">
    <property type="protein sequence ID" value="QIC72055.1"/>
    <property type="molecule type" value="Genomic_DNA"/>
</dbReference>
<reference evidence="1 2" key="1">
    <citation type="submission" date="2019-09" db="EMBL/GenBank/DDBJ databases">
        <title>Non-baumannii Acinetobacter spp. carrying blaNDM-1 isolated in China.</title>
        <authorList>
            <person name="Cui C."/>
            <person name="Chen C."/>
            <person name="Sun J."/>
            <person name="Liu Y."/>
        </authorList>
    </citation>
    <scope>NUCLEOTIDE SEQUENCE [LARGE SCALE GENOMIC DNA]</scope>
    <source>
        <strain evidence="1 2">B18</strain>
        <plasmid evidence="2">pb18-3</plasmid>
    </source>
</reference>
<sequence length="194" mass="21920">MSNIENKTRPTISERDNIAMQHTLQSAISSEFQDFSFEEKVALASVLYVAFVEALNTGEPISPSIDYKITPETYNQFLAYSLAKDQEYSQAPLKALTLQEISHGVNQIFERHIDYHKYHQKKLMICKARIIPSFTVTTKGQENKEVTALKVNICIALIPELNKILVESKGSLSTALKLTNQLLNDVQSPIKDIF</sequence>
<dbReference type="RefSeq" id="WP_163146614.1">
    <property type="nucleotide sequence ID" value="NZ_CP044458.1"/>
</dbReference>
<organism evidence="1 2">
    <name type="scientific">Acinetobacter indicus</name>
    <dbReference type="NCBI Taxonomy" id="756892"/>
    <lineage>
        <taxon>Bacteria</taxon>
        <taxon>Pseudomonadati</taxon>
        <taxon>Pseudomonadota</taxon>
        <taxon>Gammaproteobacteria</taxon>
        <taxon>Moraxellales</taxon>
        <taxon>Moraxellaceae</taxon>
        <taxon>Acinetobacter</taxon>
    </lineage>
</organism>
<dbReference type="Proteomes" id="UP000503440">
    <property type="component" value="Plasmid pB18-3"/>
</dbReference>
<protein>
    <submittedName>
        <fullName evidence="1">Uncharacterized protein</fullName>
    </submittedName>
</protein>